<name>A0ABW0ZU06_9ACTN</name>
<dbReference type="RefSeq" id="WP_378281786.1">
    <property type="nucleotide sequence ID" value="NZ_JBHSON010000012.1"/>
</dbReference>
<keyword evidence="2" id="KW-1185">Reference proteome</keyword>
<evidence type="ECO:0000313" key="1">
    <source>
        <dbReference type="EMBL" id="MFC5746167.1"/>
    </source>
</evidence>
<comment type="caution">
    <text evidence="1">The sequence shown here is derived from an EMBL/GenBank/DDBJ whole genome shotgun (WGS) entry which is preliminary data.</text>
</comment>
<organism evidence="1 2">
    <name type="scientific">Actinomadura rugatobispora</name>
    <dbReference type="NCBI Taxonomy" id="1994"/>
    <lineage>
        <taxon>Bacteria</taxon>
        <taxon>Bacillati</taxon>
        <taxon>Actinomycetota</taxon>
        <taxon>Actinomycetes</taxon>
        <taxon>Streptosporangiales</taxon>
        <taxon>Thermomonosporaceae</taxon>
        <taxon>Actinomadura</taxon>
    </lineage>
</organism>
<sequence length="156" mass="17177">MLDTGLFEQVGEVVRGAAPRDPGEPRVQVRRNGVKVWYGSPDTAAREHYEAQIIDAEIAGSGSGARAFAVEIGFHAEHPKEADNDAALERLRAREGRWRPELGEEAVAGAFLGRGSWRRVSETWPDPDLDDPDLAFDIGVRLVEYIRVLEARNTAG</sequence>
<gene>
    <name evidence="1" type="ORF">ACFPZN_11160</name>
</gene>
<proteinExistence type="predicted"/>
<reference evidence="2" key="1">
    <citation type="journal article" date="2019" name="Int. J. Syst. Evol. Microbiol.">
        <title>The Global Catalogue of Microorganisms (GCM) 10K type strain sequencing project: providing services to taxonomists for standard genome sequencing and annotation.</title>
        <authorList>
            <consortium name="The Broad Institute Genomics Platform"/>
            <consortium name="The Broad Institute Genome Sequencing Center for Infectious Disease"/>
            <person name="Wu L."/>
            <person name="Ma J."/>
        </authorList>
    </citation>
    <scope>NUCLEOTIDE SEQUENCE [LARGE SCALE GENOMIC DNA]</scope>
    <source>
        <strain evidence="2">KCTC 42087</strain>
    </source>
</reference>
<accession>A0ABW0ZU06</accession>
<dbReference type="Proteomes" id="UP001596074">
    <property type="component" value="Unassembled WGS sequence"/>
</dbReference>
<protein>
    <submittedName>
        <fullName evidence="1">Uncharacterized protein</fullName>
    </submittedName>
</protein>
<dbReference type="EMBL" id="JBHSON010000012">
    <property type="protein sequence ID" value="MFC5746167.1"/>
    <property type="molecule type" value="Genomic_DNA"/>
</dbReference>
<evidence type="ECO:0000313" key="2">
    <source>
        <dbReference type="Proteomes" id="UP001596074"/>
    </source>
</evidence>